<dbReference type="PANTHER" id="PTHR38774:SF1">
    <property type="entry name" value="CYTOPLASMIC PROTEIN"/>
    <property type="match status" value="1"/>
</dbReference>
<dbReference type="PANTHER" id="PTHR38774">
    <property type="entry name" value="CYTOPLASMIC PROTEIN-RELATED"/>
    <property type="match status" value="1"/>
</dbReference>
<evidence type="ECO:0000313" key="1">
    <source>
        <dbReference type="EMBL" id="ART82060.1"/>
    </source>
</evidence>
<organism evidence="1 2">
    <name type="scientific">Oceanisphaera profunda</name>
    <dbReference type="NCBI Taxonomy" id="1416627"/>
    <lineage>
        <taxon>Bacteria</taxon>
        <taxon>Pseudomonadati</taxon>
        <taxon>Pseudomonadota</taxon>
        <taxon>Gammaproteobacteria</taxon>
        <taxon>Aeromonadales</taxon>
        <taxon>Aeromonadaceae</taxon>
        <taxon>Oceanisphaera</taxon>
    </lineage>
</organism>
<evidence type="ECO:0008006" key="3">
    <source>
        <dbReference type="Google" id="ProtNLM"/>
    </source>
</evidence>
<sequence length="153" mass="17881">MARSNNLNTPVVPRRYVPNLKTLQRTCDVNYMALMKLLPHHAKVGDCVSVGISEQVLFVLKVLEVAPYTWHVSIEQCSPHLPFFMRMRVTVRIYHDVRMAEVCASQQILTLRSSYYYPNDKMHQRNEKEQVNLFLAEWLKCCLQHGFSTVKQI</sequence>
<dbReference type="KEGG" id="opf:CBP31_05015"/>
<dbReference type="Proteomes" id="UP000243937">
    <property type="component" value="Chromosome"/>
</dbReference>
<dbReference type="EMBL" id="CP021377">
    <property type="protein sequence ID" value="ART82060.1"/>
    <property type="molecule type" value="Genomic_DNA"/>
</dbReference>
<proteinExistence type="predicted"/>
<protein>
    <recommendedName>
        <fullName evidence="3">Dehydrogenase</fullName>
    </recommendedName>
</protein>
<dbReference type="Pfam" id="PF06853">
    <property type="entry name" value="DUF1249"/>
    <property type="match status" value="1"/>
</dbReference>
<accession>A0A1Y0D3F7</accession>
<keyword evidence="2" id="KW-1185">Reference proteome</keyword>
<reference evidence="1 2" key="1">
    <citation type="journal article" date="2014" name="Int. J. Syst. Evol. Microbiol.">
        <title>Oceanisphaera profunda sp. nov., a marine bacterium isolated from deep-sea sediment, and emended description of the genus Oceanisphaera.</title>
        <authorList>
            <person name="Xu Z."/>
            <person name="Zhang X.Y."/>
            <person name="Su H.N."/>
            <person name="Yu Z.C."/>
            <person name="Liu C."/>
            <person name="Li H."/>
            <person name="Chen X.L."/>
            <person name="Song X.Y."/>
            <person name="Xie B.B."/>
            <person name="Qin Q.L."/>
            <person name="Zhou B.C."/>
            <person name="Shi M."/>
            <person name="Huang Y."/>
            <person name="Zhang Y.Z."/>
        </authorList>
    </citation>
    <scope>NUCLEOTIDE SEQUENCE [LARGE SCALE GENOMIC DNA]</scope>
    <source>
        <strain evidence="1 2">SM1222</strain>
    </source>
</reference>
<evidence type="ECO:0000313" key="2">
    <source>
        <dbReference type="Proteomes" id="UP000243937"/>
    </source>
</evidence>
<dbReference type="InterPro" id="IPR009659">
    <property type="entry name" value="DUF1249"/>
</dbReference>
<gene>
    <name evidence="1" type="ORF">CBP31_05015</name>
</gene>
<name>A0A1Y0D3F7_9GAMM</name>
<dbReference type="OrthoDB" id="9793663at2"/>
<dbReference type="AlphaFoldDB" id="A0A1Y0D3F7"/>